<dbReference type="PANTHER" id="PTHR43266">
    <property type="entry name" value="MACROLIDE-EFFLUX PROTEIN"/>
    <property type="match status" value="1"/>
</dbReference>
<dbReference type="GO" id="GO:0022857">
    <property type="term" value="F:transmembrane transporter activity"/>
    <property type="evidence" value="ECO:0007669"/>
    <property type="project" value="InterPro"/>
</dbReference>
<evidence type="ECO:0000256" key="3">
    <source>
        <dbReference type="ARBA" id="ARBA00022475"/>
    </source>
</evidence>
<dbReference type="InterPro" id="IPR036259">
    <property type="entry name" value="MFS_trans_sf"/>
</dbReference>
<evidence type="ECO:0000313" key="9">
    <source>
        <dbReference type="Proteomes" id="UP000095743"/>
    </source>
</evidence>
<evidence type="ECO:0000256" key="2">
    <source>
        <dbReference type="ARBA" id="ARBA00022448"/>
    </source>
</evidence>
<evidence type="ECO:0000256" key="5">
    <source>
        <dbReference type="ARBA" id="ARBA00022989"/>
    </source>
</evidence>
<feature type="transmembrane region" description="Helical" evidence="7">
    <location>
        <begin position="168"/>
        <end position="187"/>
    </location>
</feature>
<name>A0A1D8GF13_9FIRM</name>
<comment type="subcellular location">
    <subcellularLocation>
        <location evidence="1">Cell membrane</location>
        <topology evidence="1">Multi-pass membrane protein</topology>
    </subcellularLocation>
</comment>
<gene>
    <name evidence="8" type="ORF">Gferi_07915</name>
</gene>
<evidence type="ECO:0000256" key="6">
    <source>
        <dbReference type="ARBA" id="ARBA00023136"/>
    </source>
</evidence>
<protein>
    <submittedName>
        <fullName evidence="8">Permease</fullName>
    </submittedName>
</protein>
<keyword evidence="4 7" id="KW-0812">Transmembrane</keyword>
<keyword evidence="6 7" id="KW-0472">Membrane</keyword>
<feature type="transmembrane region" description="Helical" evidence="7">
    <location>
        <begin position="295"/>
        <end position="312"/>
    </location>
</feature>
<feature type="transmembrane region" description="Helical" evidence="7">
    <location>
        <begin position="358"/>
        <end position="380"/>
    </location>
</feature>
<keyword evidence="3" id="KW-1003">Cell membrane</keyword>
<feature type="transmembrane region" description="Helical" evidence="7">
    <location>
        <begin position="75"/>
        <end position="94"/>
    </location>
</feature>
<dbReference type="Pfam" id="PF07690">
    <property type="entry name" value="MFS_1"/>
    <property type="match status" value="1"/>
</dbReference>
<reference evidence="8 9" key="1">
    <citation type="submission" date="2016-09" db="EMBL/GenBank/DDBJ databases">
        <title>Genomic analysis reveals versatility of anaerobic energy metabolism of Geosporobacter ferrireducens IRF9 of phylum Firmicutes.</title>
        <authorList>
            <person name="Kim S.-J."/>
        </authorList>
    </citation>
    <scope>NUCLEOTIDE SEQUENCE [LARGE SCALE GENOMIC DNA]</scope>
    <source>
        <strain evidence="8 9">IRF9</strain>
    </source>
</reference>
<keyword evidence="9" id="KW-1185">Reference proteome</keyword>
<dbReference type="OrthoDB" id="9763297at2"/>
<feature type="transmembrane region" description="Helical" evidence="7">
    <location>
        <begin position="318"/>
        <end position="338"/>
    </location>
</feature>
<accession>A0A1D8GF13</accession>
<dbReference type="KEGG" id="gfe:Gferi_07915"/>
<feature type="transmembrane region" description="Helical" evidence="7">
    <location>
        <begin position="221"/>
        <end position="242"/>
    </location>
</feature>
<dbReference type="CDD" id="cd06173">
    <property type="entry name" value="MFS_MefA_like"/>
    <property type="match status" value="1"/>
</dbReference>
<evidence type="ECO:0000313" key="8">
    <source>
        <dbReference type="EMBL" id="AOT69505.1"/>
    </source>
</evidence>
<evidence type="ECO:0000256" key="1">
    <source>
        <dbReference type="ARBA" id="ARBA00004651"/>
    </source>
</evidence>
<dbReference type="Proteomes" id="UP000095743">
    <property type="component" value="Chromosome"/>
</dbReference>
<sequence>MSKQTKFNQDFILVAIGQIISVFGNQILRYALPLYLLNQTGSSALFGTILAVSFIPMILLFPIGGILADRINKRNIMVVLDFSTALLISLFYLLVGKMDIIPLMAITMMLLYGIQGAYQPAVKASVPILVGSEHIMKANSIVDMINSVASMAGPVIGGLLFSAFGLNLILVLSIGCFFASAVMEIFIHIPFEKKKTSGNIFIIGLGDLKESFHFMFKKQPVLWKISLVFAATNLLLTSLVLIGLPVLITQHLDFNEDTANLLYGYSQGIIAAGAVLGGLLAGVMSNKLKAKSSPLLLIGCSLPILIGGIALQTLSNQVAIYFILSVGSGLLLTLHTLFQIQMMTVLQLLTPKDLIGKVVSVFICVVMCTSPLGQFIYGFVFDKIGSAVYLPFYAAALIMIGVSIFTRHIFYGINYLVEKQTMKR</sequence>
<dbReference type="GO" id="GO:0005886">
    <property type="term" value="C:plasma membrane"/>
    <property type="evidence" value="ECO:0007669"/>
    <property type="project" value="UniProtKB-SubCell"/>
</dbReference>
<feature type="transmembrane region" description="Helical" evidence="7">
    <location>
        <begin position="100"/>
        <end position="121"/>
    </location>
</feature>
<dbReference type="RefSeq" id="WP_069975250.1">
    <property type="nucleotide sequence ID" value="NZ_CP017269.1"/>
</dbReference>
<dbReference type="EMBL" id="CP017269">
    <property type="protein sequence ID" value="AOT69505.1"/>
    <property type="molecule type" value="Genomic_DNA"/>
</dbReference>
<feature type="transmembrane region" description="Helical" evidence="7">
    <location>
        <begin position="141"/>
        <end position="162"/>
    </location>
</feature>
<dbReference type="SUPFAM" id="SSF103473">
    <property type="entry name" value="MFS general substrate transporter"/>
    <property type="match status" value="1"/>
</dbReference>
<dbReference type="PANTHER" id="PTHR43266:SF9">
    <property type="entry name" value="PERMEASE, MAJOR FACILITATOR SUPERFAMILY-RELATED"/>
    <property type="match status" value="1"/>
</dbReference>
<evidence type="ECO:0000256" key="7">
    <source>
        <dbReference type="SAM" id="Phobius"/>
    </source>
</evidence>
<feature type="transmembrane region" description="Helical" evidence="7">
    <location>
        <begin position="44"/>
        <end position="68"/>
    </location>
</feature>
<dbReference type="STRING" id="1424294.Gferi_07915"/>
<proteinExistence type="predicted"/>
<dbReference type="InterPro" id="IPR011701">
    <property type="entry name" value="MFS"/>
</dbReference>
<evidence type="ECO:0000256" key="4">
    <source>
        <dbReference type="ARBA" id="ARBA00022692"/>
    </source>
</evidence>
<dbReference type="AlphaFoldDB" id="A0A1D8GF13"/>
<organism evidence="8 9">
    <name type="scientific">Geosporobacter ferrireducens</name>
    <dbReference type="NCBI Taxonomy" id="1424294"/>
    <lineage>
        <taxon>Bacteria</taxon>
        <taxon>Bacillati</taxon>
        <taxon>Bacillota</taxon>
        <taxon>Clostridia</taxon>
        <taxon>Peptostreptococcales</taxon>
        <taxon>Thermotaleaceae</taxon>
        <taxon>Geosporobacter</taxon>
    </lineage>
</organism>
<keyword evidence="2" id="KW-0813">Transport</keyword>
<feature type="transmembrane region" description="Helical" evidence="7">
    <location>
        <begin position="262"/>
        <end position="283"/>
    </location>
</feature>
<dbReference type="Gene3D" id="1.20.1250.20">
    <property type="entry name" value="MFS general substrate transporter like domains"/>
    <property type="match status" value="1"/>
</dbReference>
<feature type="transmembrane region" description="Helical" evidence="7">
    <location>
        <begin position="392"/>
        <end position="417"/>
    </location>
</feature>
<feature type="transmembrane region" description="Helical" evidence="7">
    <location>
        <begin position="12"/>
        <end position="32"/>
    </location>
</feature>
<keyword evidence="5 7" id="KW-1133">Transmembrane helix</keyword>